<feature type="region of interest" description="Disordered" evidence="3">
    <location>
        <begin position="385"/>
        <end position="470"/>
    </location>
</feature>
<dbReference type="Gene3D" id="1.10.510.10">
    <property type="entry name" value="Transferase(Phosphotransferase) domain 1"/>
    <property type="match status" value="1"/>
</dbReference>
<evidence type="ECO:0000313" key="5">
    <source>
        <dbReference type="EMBL" id="KFA87107.1"/>
    </source>
</evidence>
<dbReference type="InterPro" id="IPR000719">
    <property type="entry name" value="Prot_kinase_dom"/>
</dbReference>
<dbReference type="PANTHER" id="PTHR24346">
    <property type="entry name" value="MAP/MICROTUBULE AFFINITY-REGULATING KINASE"/>
    <property type="match status" value="1"/>
</dbReference>
<dbReference type="InterPro" id="IPR011009">
    <property type="entry name" value="Kinase-like_dom_sf"/>
</dbReference>
<feature type="domain" description="Protein kinase" evidence="4">
    <location>
        <begin position="1"/>
        <end position="194"/>
    </location>
</feature>
<keyword evidence="2" id="KW-0067">ATP-binding</keyword>
<dbReference type="PROSITE" id="PS00108">
    <property type="entry name" value="PROTEIN_KINASE_ST"/>
    <property type="match status" value="1"/>
</dbReference>
<dbReference type="EMBL" id="JPMI01000393">
    <property type="protein sequence ID" value="KFA87107.1"/>
    <property type="molecule type" value="Genomic_DNA"/>
</dbReference>
<dbReference type="GO" id="GO:0004674">
    <property type="term" value="F:protein serine/threonine kinase activity"/>
    <property type="evidence" value="ECO:0007669"/>
    <property type="project" value="TreeGrafter"/>
</dbReference>
<dbReference type="AlphaFoldDB" id="A0A084SF72"/>
<dbReference type="GO" id="GO:0035556">
    <property type="term" value="P:intracellular signal transduction"/>
    <property type="evidence" value="ECO:0007669"/>
    <property type="project" value="TreeGrafter"/>
</dbReference>
<proteinExistence type="predicted"/>
<feature type="region of interest" description="Disordered" evidence="3">
    <location>
        <begin position="329"/>
        <end position="358"/>
    </location>
</feature>
<feature type="region of interest" description="Disordered" evidence="3">
    <location>
        <begin position="274"/>
        <end position="305"/>
    </location>
</feature>
<keyword evidence="1" id="KW-0547">Nucleotide-binding</keyword>
<dbReference type="PANTHER" id="PTHR24346:SF30">
    <property type="entry name" value="MATERNAL EMBRYONIC LEUCINE ZIPPER KINASE"/>
    <property type="match status" value="1"/>
</dbReference>
<reference evidence="5 6" key="1">
    <citation type="submission" date="2014-07" db="EMBL/GenBank/DDBJ databases">
        <title>Draft Genome Sequence of Gephyronic Acid Producer, Cystobacter violaceus Strain Cb vi76.</title>
        <authorList>
            <person name="Stevens D.C."/>
            <person name="Young J."/>
            <person name="Carmichael R."/>
            <person name="Tan J."/>
            <person name="Taylor R.E."/>
        </authorList>
    </citation>
    <scope>NUCLEOTIDE SEQUENCE [LARGE SCALE GENOMIC DNA]</scope>
    <source>
        <strain evidence="5 6">Cb vi76</strain>
    </source>
</reference>
<gene>
    <name evidence="5" type="ORF">Q664_49985</name>
</gene>
<dbReference type="Proteomes" id="UP000028547">
    <property type="component" value="Unassembled WGS sequence"/>
</dbReference>
<evidence type="ECO:0000256" key="3">
    <source>
        <dbReference type="SAM" id="MobiDB-lite"/>
    </source>
</evidence>
<sequence length="649" mass="69089">PLYLFLVMPLVRGLPLDLWTRVHNPCALQVAHLFGQGARQLSVVHAAGVVHRDVKGANLLVRGEGQVVLVDFGVATYQDAPRLTGAFPPGSWSYLGPRVWRAWRGLEDSRACPGDDVWALGVELYLTLTGRLPFLGGEGELVHAVLHEEPPVPHEYNPRVPRALGEVCWRMLRKQPEEGYADALAVDAALAQALKQADEAWRVPLGEAWGPQHATTVLEHGMGWGADLVALFERRARYAHALVRGRPRAPDEVSTLLPSHAPPPEASAVGVAFSEPSVPGSAQGEPPEVAVPQAASEEGVPLASPRGQCEVAPEVAVLPVAVEEPVPPARPEVPRAADEAPAVTPPAPRVQDTARPTARTPRVPLAAGAVLVLCLGLWLALRSSPPASVRTPSPVGTPRASLPSEFLPISLEPGGQEVASPWKRPEGDGGAAPHEAATPAPVARATPKDETRVKTPAKASPPPKRTGSSATKVGAAVLGCTLASGCPSPATTAHVLPTPPLPPPAECPPGAAQAMKELALTDESETVLFQPGPGVENIERRGWAKSIVKPGLVTVRLSAQDHWGKLPRGTLFTGQLLFGERVQARFTQAYTPGGQSHPVCLEAYSNTRWGWEKEEGSGQDTAVIRISAILRPVKRFGEAWRYDKEGHWH</sequence>
<dbReference type="PROSITE" id="PS50011">
    <property type="entry name" value="PROTEIN_KINASE_DOM"/>
    <property type="match status" value="1"/>
</dbReference>
<dbReference type="GO" id="GO:0005524">
    <property type="term" value="F:ATP binding"/>
    <property type="evidence" value="ECO:0007669"/>
    <property type="project" value="UniProtKB-KW"/>
</dbReference>
<dbReference type="GO" id="GO:0005737">
    <property type="term" value="C:cytoplasm"/>
    <property type="evidence" value="ECO:0007669"/>
    <property type="project" value="TreeGrafter"/>
</dbReference>
<accession>A0A084SF72</accession>
<feature type="compositionally biased region" description="Low complexity" evidence="3">
    <location>
        <begin position="436"/>
        <end position="445"/>
    </location>
</feature>
<protein>
    <recommendedName>
        <fullName evidence="4">Protein kinase domain-containing protein</fullName>
    </recommendedName>
</protein>
<name>A0A084SF72_9BACT</name>
<dbReference type="SUPFAM" id="SSF56112">
    <property type="entry name" value="Protein kinase-like (PK-like)"/>
    <property type="match status" value="1"/>
</dbReference>
<evidence type="ECO:0000256" key="1">
    <source>
        <dbReference type="ARBA" id="ARBA00022741"/>
    </source>
</evidence>
<evidence type="ECO:0000259" key="4">
    <source>
        <dbReference type="PROSITE" id="PS50011"/>
    </source>
</evidence>
<dbReference type="SMART" id="SM00220">
    <property type="entry name" value="S_TKc"/>
    <property type="match status" value="1"/>
</dbReference>
<dbReference type="RefSeq" id="WP_043413452.1">
    <property type="nucleotide sequence ID" value="NZ_JPMI01000393.1"/>
</dbReference>
<dbReference type="Pfam" id="PF00069">
    <property type="entry name" value="Pkinase"/>
    <property type="match status" value="1"/>
</dbReference>
<feature type="non-terminal residue" evidence="5">
    <location>
        <position position="1"/>
    </location>
</feature>
<organism evidence="5 6">
    <name type="scientific">Archangium violaceum Cb vi76</name>
    <dbReference type="NCBI Taxonomy" id="1406225"/>
    <lineage>
        <taxon>Bacteria</taxon>
        <taxon>Pseudomonadati</taxon>
        <taxon>Myxococcota</taxon>
        <taxon>Myxococcia</taxon>
        <taxon>Myxococcales</taxon>
        <taxon>Cystobacterineae</taxon>
        <taxon>Archangiaceae</taxon>
        <taxon>Archangium</taxon>
    </lineage>
</organism>
<evidence type="ECO:0000256" key="2">
    <source>
        <dbReference type="ARBA" id="ARBA00022840"/>
    </source>
</evidence>
<comment type="caution">
    <text evidence="5">The sequence shown here is derived from an EMBL/GenBank/DDBJ whole genome shotgun (WGS) entry which is preliminary data.</text>
</comment>
<dbReference type="InterPro" id="IPR008271">
    <property type="entry name" value="Ser/Thr_kinase_AS"/>
</dbReference>
<evidence type="ECO:0000313" key="6">
    <source>
        <dbReference type="Proteomes" id="UP000028547"/>
    </source>
</evidence>